<reference evidence="2" key="1">
    <citation type="submission" date="2022-11" db="UniProtKB">
        <authorList>
            <consortium name="WormBaseParasite"/>
        </authorList>
    </citation>
    <scope>IDENTIFICATION</scope>
</reference>
<proteinExistence type="predicted"/>
<evidence type="ECO:0000313" key="1">
    <source>
        <dbReference type="Proteomes" id="UP000887565"/>
    </source>
</evidence>
<organism evidence="1 2">
    <name type="scientific">Romanomermis culicivorax</name>
    <name type="common">Nematode worm</name>
    <dbReference type="NCBI Taxonomy" id="13658"/>
    <lineage>
        <taxon>Eukaryota</taxon>
        <taxon>Metazoa</taxon>
        <taxon>Ecdysozoa</taxon>
        <taxon>Nematoda</taxon>
        <taxon>Enoplea</taxon>
        <taxon>Dorylaimia</taxon>
        <taxon>Mermithida</taxon>
        <taxon>Mermithoidea</taxon>
        <taxon>Mermithidae</taxon>
        <taxon>Romanomermis</taxon>
    </lineage>
</organism>
<accession>A0A915L8F7</accession>
<protein>
    <submittedName>
        <fullName evidence="2">Uncharacterized protein</fullName>
    </submittedName>
</protein>
<evidence type="ECO:0000313" key="2">
    <source>
        <dbReference type="WBParaSite" id="nRc.2.0.1.t47324-RA"/>
    </source>
</evidence>
<sequence length="182" mass="20670">MQFRKMGTSHGASCDLKFEDDPVKSFSFDALDCSNPKSTSLQIEAAKRFDPLNFAFAKLECRWTRLLPSPDPSQGETHVAAGRFTYRYITYMSGKAEIRFARKKSCDTFAGVPLDCNLATPLSLKSPFTVTEIRISRYGVEKFRQNAQFRGEKMLGFLSPTVGDCCYVLEEKFPVRLEKSFR</sequence>
<dbReference type="WBParaSite" id="nRc.2.0.1.t47324-RA">
    <property type="protein sequence ID" value="nRc.2.0.1.t47324-RA"/>
    <property type="gene ID" value="nRc.2.0.1.g47324"/>
</dbReference>
<dbReference type="Proteomes" id="UP000887565">
    <property type="component" value="Unplaced"/>
</dbReference>
<keyword evidence="1" id="KW-1185">Reference proteome</keyword>
<dbReference type="AlphaFoldDB" id="A0A915L8F7"/>
<name>A0A915L8F7_ROMCU</name>